<keyword evidence="3" id="KW-1185">Reference proteome</keyword>
<evidence type="ECO:0000313" key="2">
    <source>
        <dbReference type="EMBL" id="GMG84548.1"/>
    </source>
</evidence>
<dbReference type="RefSeq" id="WP_285673610.1">
    <property type="nucleotide sequence ID" value="NZ_BSYI01000038.1"/>
</dbReference>
<dbReference type="Proteomes" id="UP001239909">
    <property type="component" value="Unassembled WGS sequence"/>
</dbReference>
<feature type="coiled-coil region" evidence="1">
    <location>
        <begin position="71"/>
        <end position="123"/>
    </location>
</feature>
<organism evidence="2 3">
    <name type="scientific">Paralimibaculum aggregatum</name>
    <dbReference type="NCBI Taxonomy" id="3036245"/>
    <lineage>
        <taxon>Bacteria</taxon>
        <taxon>Pseudomonadati</taxon>
        <taxon>Pseudomonadota</taxon>
        <taxon>Alphaproteobacteria</taxon>
        <taxon>Rhodobacterales</taxon>
        <taxon>Paracoccaceae</taxon>
        <taxon>Paralimibaculum</taxon>
    </lineage>
</organism>
<accession>A0ABQ6LRS7</accession>
<comment type="caution">
    <text evidence="2">The sequence shown here is derived from an EMBL/GenBank/DDBJ whole genome shotgun (WGS) entry which is preliminary data.</text>
</comment>
<name>A0ABQ6LRS7_9RHOB</name>
<sequence>MTDVNRIAMEVKHLKKSLDVLKKEFSNKINNNKLHISDNVSEINTLDKTTTELSKVDLALSKRIDAADVRIAKLEQASTLYRNEINSLKLQHGALEQRLLKHERDQEKELDDLEKRLRAEIKAAQRG</sequence>
<reference evidence="2 3" key="1">
    <citation type="submission" date="2023-04" db="EMBL/GenBank/DDBJ databases">
        <title>Marinoamorphus aggregata gen. nov., sp. Nov., isolate from tissue of brittle star Ophioplocus japonicus.</title>
        <authorList>
            <person name="Kawano K."/>
            <person name="Sawayama S."/>
            <person name="Nakagawa S."/>
        </authorList>
    </citation>
    <scope>NUCLEOTIDE SEQUENCE [LARGE SCALE GENOMIC DNA]</scope>
    <source>
        <strain evidence="2 3">NKW23</strain>
    </source>
</reference>
<evidence type="ECO:0000256" key="1">
    <source>
        <dbReference type="SAM" id="Coils"/>
    </source>
</evidence>
<proteinExistence type="predicted"/>
<dbReference type="EMBL" id="BSYI01000038">
    <property type="protein sequence ID" value="GMG84548.1"/>
    <property type="molecule type" value="Genomic_DNA"/>
</dbReference>
<gene>
    <name evidence="2" type="ORF">LNKW23_37640</name>
</gene>
<protein>
    <submittedName>
        <fullName evidence="2">Uncharacterized protein</fullName>
    </submittedName>
</protein>
<keyword evidence="1" id="KW-0175">Coiled coil</keyword>
<evidence type="ECO:0000313" key="3">
    <source>
        <dbReference type="Proteomes" id="UP001239909"/>
    </source>
</evidence>